<dbReference type="Pfam" id="PF08589">
    <property type="entry name" value="ATG43"/>
    <property type="match status" value="1"/>
</dbReference>
<sequence>MSGEDILQQLAETIQTASINQNPSAEHDANPSTAASNKQPVQLDRSPDPSEISSDVEEDEIPVSVLRPVPRRNKLPPLPDLRFEQSYLASIQNAESWQRVAWITFRDQVFMPLTQGVVWTLALAGWRHWNQTAQFSGQTVGARIRRWWYKTNNWKIPPRSRLRDERLAGNIKELMLTMLKYYQAEFSNAGAD</sequence>
<accession>A0ABR3PF18</accession>
<protein>
    <recommendedName>
        <fullName evidence="4">DUF1770-domain-containing protein</fullName>
    </recommendedName>
</protein>
<feature type="region of interest" description="Disordered" evidence="1">
    <location>
        <begin position="15"/>
        <end position="59"/>
    </location>
</feature>
<reference evidence="2 3" key="1">
    <citation type="submission" date="2024-07" db="EMBL/GenBank/DDBJ databases">
        <title>Draft sequence of the Neodothiora populina.</title>
        <authorList>
            <person name="Drown D.D."/>
            <person name="Schuette U.S."/>
            <person name="Buechlein A.B."/>
            <person name="Rusch D.R."/>
            <person name="Winton L.W."/>
            <person name="Adams G.A."/>
        </authorList>
    </citation>
    <scope>NUCLEOTIDE SEQUENCE [LARGE SCALE GENOMIC DNA]</scope>
    <source>
        <strain evidence="2 3">CPC 39397</strain>
    </source>
</reference>
<evidence type="ECO:0000313" key="2">
    <source>
        <dbReference type="EMBL" id="KAL1304568.1"/>
    </source>
</evidence>
<dbReference type="RefSeq" id="XP_069200843.1">
    <property type="nucleotide sequence ID" value="XM_069343029.1"/>
</dbReference>
<name>A0ABR3PF18_9PEZI</name>
<proteinExistence type="predicted"/>
<dbReference type="Proteomes" id="UP001562354">
    <property type="component" value="Unassembled WGS sequence"/>
</dbReference>
<dbReference type="InterPro" id="IPR013898">
    <property type="entry name" value="Atg43"/>
</dbReference>
<comment type="caution">
    <text evidence="2">The sequence shown here is derived from an EMBL/GenBank/DDBJ whole genome shotgun (WGS) entry which is preliminary data.</text>
</comment>
<keyword evidence="3" id="KW-1185">Reference proteome</keyword>
<organism evidence="2 3">
    <name type="scientific">Neodothiora populina</name>
    <dbReference type="NCBI Taxonomy" id="2781224"/>
    <lineage>
        <taxon>Eukaryota</taxon>
        <taxon>Fungi</taxon>
        <taxon>Dikarya</taxon>
        <taxon>Ascomycota</taxon>
        <taxon>Pezizomycotina</taxon>
        <taxon>Dothideomycetes</taxon>
        <taxon>Dothideomycetidae</taxon>
        <taxon>Dothideales</taxon>
        <taxon>Dothioraceae</taxon>
        <taxon>Neodothiora</taxon>
    </lineage>
</organism>
<evidence type="ECO:0008006" key="4">
    <source>
        <dbReference type="Google" id="ProtNLM"/>
    </source>
</evidence>
<evidence type="ECO:0000256" key="1">
    <source>
        <dbReference type="SAM" id="MobiDB-lite"/>
    </source>
</evidence>
<dbReference type="PANTHER" id="PTHR38699:SF1">
    <property type="entry name" value="MITOPHAGY RECEPTOR ATG43"/>
    <property type="match status" value="1"/>
</dbReference>
<evidence type="ECO:0000313" key="3">
    <source>
        <dbReference type="Proteomes" id="UP001562354"/>
    </source>
</evidence>
<dbReference type="GeneID" id="95977243"/>
<dbReference type="EMBL" id="JBFMKM010000008">
    <property type="protein sequence ID" value="KAL1304568.1"/>
    <property type="molecule type" value="Genomic_DNA"/>
</dbReference>
<dbReference type="PANTHER" id="PTHR38699">
    <property type="entry name" value="CHROMOSOME 1, WHOLE GENOME SHOTGUN SEQUENCE"/>
    <property type="match status" value="1"/>
</dbReference>
<feature type="compositionally biased region" description="Polar residues" evidence="1">
    <location>
        <begin position="15"/>
        <end position="40"/>
    </location>
</feature>
<gene>
    <name evidence="2" type="ORF">AAFC00_003542</name>
</gene>